<dbReference type="EMBL" id="KB320863">
    <property type="protein sequence ID" value="ELW61668.1"/>
    <property type="molecule type" value="Genomic_DNA"/>
</dbReference>
<dbReference type="PANTHER" id="PTHR10915:SF3">
    <property type="entry name" value="SYNDECAN-4"/>
    <property type="match status" value="1"/>
</dbReference>
<dbReference type="eggNOG" id="ENOG502S1SZ">
    <property type="taxonomic scope" value="Eukaryota"/>
</dbReference>
<evidence type="ECO:0000256" key="12">
    <source>
        <dbReference type="SAM" id="MobiDB-lite"/>
    </source>
</evidence>
<evidence type="ECO:0000256" key="5">
    <source>
        <dbReference type="ARBA" id="ARBA00022974"/>
    </source>
</evidence>
<dbReference type="InterPro" id="IPR001050">
    <property type="entry name" value="Syndecan"/>
</dbReference>
<evidence type="ECO:0000256" key="1">
    <source>
        <dbReference type="ARBA" id="ARBA00004479"/>
    </source>
</evidence>
<dbReference type="GO" id="GO:0016020">
    <property type="term" value="C:membrane"/>
    <property type="evidence" value="ECO:0007669"/>
    <property type="project" value="UniProtKB-SubCell"/>
</dbReference>
<evidence type="ECO:0000256" key="9">
    <source>
        <dbReference type="ARBA" id="ARBA00023207"/>
    </source>
</evidence>
<evidence type="ECO:0000256" key="10">
    <source>
        <dbReference type="ARBA" id="ARBA00045953"/>
    </source>
</evidence>
<dbReference type="PROSITE" id="PS00964">
    <property type="entry name" value="SYNDECAN"/>
    <property type="match status" value="1"/>
</dbReference>
<feature type="region of interest" description="Disordered" evidence="12">
    <location>
        <begin position="118"/>
        <end position="184"/>
    </location>
</feature>
<evidence type="ECO:0000256" key="13">
    <source>
        <dbReference type="SAM" id="Phobius"/>
    </source>
</evidence>
<feature type="domain" description="Neurexin/syndecan/glycophorin C" evidence="14">
    <location>
        <begin position="246"/>
        <end position="264"/>
    </location>
</feature>
<dbReference type="GO" id="GO:0009986">
    <property type="term" value="C:cell surface"/>
    <property type="evidence" value="ECO:0007669"/>
    <property type="project" value="TreeGrafter"/>
</dbReference>
<keyword evidence="3 11" id="KW-0812">Transmembrane</keyword>
<dbReference type="InParanoid" id="L9KG85"/>
<dbReference type="STRING" id="246437.L9KG85"/>
<evidence type="ECO:0000259" key="14">
    <source>
        <dbReference type="SMART" id="SM00294"/>
    </source>
</evidence>
<keyword evidence="6 13" id="KW-1133">Transmembrane helix</keyword>
<evidence type="ECO:0000313" key="16">
    <source>
        <dbReference type="Proteomes" id="UP000011518"/>
    </source>
</evidence>
<comment type="subcellular location">
    <subcellularLocation>
        <location evidence="1 11">Membrane</location>
        <topology evidence="1 11">Single-pass type I membrane protein</topology>
    </subcellularLocation>
</comment>
<keyword evidence="16" id="KW-1185">Reference proteome</keyword>
<sequence length="275" mass="29493">MGPRQPRHLRGIMPGLSQPAVAIATPPRPGGGTGTERASPFRQLEGEAGRTDPFPQRGDILPTPAARFLPVHKLFGGSLTGSSAVPVFSGTVDEAAGQIRETEVIDPQELEGRYFSGALPDDEDVGLPGQEPDDFELSGSGDLDDSEDPRILPEVPHPLVPLDNHIPESSGPGSRLPTEPKELEENEVIPKRISPFDGDDDVSNKVSMSSTAQGSSIFERTEVLAALIVGGVVGLLFATFLVLLLVYRMKKKDEGSYDLGKKPIYKKAPTNEFYA</sequence>
<feature type="compositionally biased region" description="Acidic residues" evidence="12">
    <location>
        <begin position="120"/>
        <end position="147"/>
    </location>
</feature>
<keyword evidence="7 13" id="KW-0472">Membrane</keyword>
<evidence type="ECO:0000256" key="7">
    <source>
        <dbReference type="ARBA" id="ARBA00023136"/>
    </source>
</evidence>
<comment type="similarity">
    <text evidence="2 11">Belongs to the syndecan proteoglycan family.</text>
</comment>
<reference evidence="16" key="2">
    <citation type="journal article" date="2013" name="Nat. Commun.">
        <title>Genome of the Chinese tree shrew.</title>
        <authorList>
            <person name="Fan Y."/>
            <person name="Huang Z.Y."/>
            <person name="Cao C.C."/>
            <person name="Chen C.S."/>
            <person name="Chen Y.X."/>
            <person name="Fan D.D."/>
            <person name="He J."/>
            <person name="Hou H.L."/>
            <person name="Hu L."/>
            <person name="Hu X.T."/>
            <person name="Jiang X.T."/>
            <person name="Lai R."/>
            <person name="Lang Y.S."/>
            <person name="Liang B."/>
            <person name="Liao S.G."/>
            <person name="Mu D."/>
            <person name="Ma Y.Y."/>
            <person name="Niu Y.Y."/>
            <person name="Sun X.Q."/>
            <person name="Xia J.Q."/>
            <person name="Xiao J."/>
            <person name="Xiong Z.Q."/>
            <person name="Xu L."/>
            <person name="Yang L."/>
            <person name="Zhang Y."/>
            <person name="Zhao W."/>
            <person name="Zhao X.D."/>
            <person name="Zheng Y.T."/>
            <person name="Zhou J.M."/>
            <person name="Zhu Y.B."/>
            <person name="Zhang G.J."/>
            <person name="Wang J."/>
            <person name="Yao Y.G."/>
        </authorList>
    </citation>
    <scope>NUCLEOTIDE SEQUENCE [LARGE SCALE GENOMIC DNA]</scope>
</reference>
<evidence type="ECO:0000256" key="4">
    <source>
        <dbReference type="ARBA" id="ARBA00022729"/>
    </source>
</evidence>
<evidence type="ECO:0000256" key="6">
    <source>
        <dbReference type="ARBA" id="ARBA00022989"/>
    </source>
</evidence>
<keyword evidence="9 11" id="KW-0357">Heparan sulfate</keyword>
<evidence type="ECO:0000256" key="3">
    <source>
        <dbReference type="ARBA" id="ARBA00022692"/>
    </source>
</evidence>
<dbReference type="InterPro" id="IPR027789">
    <property type="entry name" value="Syndecan/Neurexin_dom"/>
</dbReference>
<organism evidence="15 16">
    <name type="scientific">Tupaia chinensis</name>
    <name type="common">Chinese tree shrew</name>
    <name type="synonym">Tupaia belangeri chinensis</name>
    <dbReference type="NCBI Taxonomy" id="246437"/>
    <lineage>
        <taxon>Eukaryota</taxon>
        <taxon>Metazoa</taxon>
        <taxon>Chordata</taxon>
        <taxon>Craniata</taxon>
        <taxon>Vertebrata</taxon>
        <taxon>Euteleostomi</taxon>
        <taxon>Mammalia</taxon>
        <taxon>Eutheria</taxon>
        <taxon>Euarchontoglires</taxon>
        <taxon>Scandentia</taxon>
        <taxon>Tupaiidae</taxon>
        <taxon>Tupaia</taxon>
    </lineage>
</organism>
<keyword evidence="4" id="KW-0732">Signal</keyword>
<dbReference type="SMART" id="SM00294">
    <property type="entry name" value="4.1m"/>
    <property type="match status" value="1"/>
</dbReference>
<feature type="transmembrane region" description="Helical" evidence="13">
    <location>
        <begin position="223"/>
        <end position="247"/>
    </location>
</feature>
<feature type="region of interest" description="Disordered" evidence="12">
    <location>
        <begin position="1"/>
        <end position="60"/>
    </location>
</feature>
<evidence type="ECO:0000256" key="11">
    <source>
        <dbReference type="RuleBase" id="RU000649"/>
    </source>
</evidence>
<protein>
    <recommendedName>
        <fullName evidence="11">Syndecan</fullName>
    </recommendedName>
</protein>
<dbReference type="GO" id="GO:0016477">
    <property type="term" value="P:cell migration"/>
    <property type="evidence" value="ECO:0007669"/>
    <property type="project" value="TreeGrafter"/>
</dbReference>
<evidence type="ECO:0000256" key="8">
    <source>
        <dbReference type="ARBA" id="ARBA00023180"/>
    </source>
</evidence>
<name>L9KG85_TUPCH</name>
<keyword evidence="5 11" id="KW-0654">Proteoglycan</keyword>
<dbReference type="FunCoup" id="L9KG85">
    <property type="interactions" value="346"/>
</dbReference>
<dbReference type="InterPro" id="IPR003585">
    <property type="entry name" value="Neurexin-like"/>
</dbReference>
<dbReference type="Pfam" id="PF01034">
    <property type="entry name" value="Syndecan"/>
    <property type="match status" value="1"/>
</dbReference>
<dbReference type="PANTHER" id="PTHR10915">
    <property type="entry name" value="SYNDECAN"/>
    <property type="match status" value="1"/>
</dbReference>
<dbReference type="Proteomes" id="UP000011518">
    <property type="component" value="Unassembled WGS sequence"/>
</dbReference>
<comment type="function">
    <text evidence="10">Cell surface proteoglycan which regulates exosome biogenesis in concert with SDCBP and PDCD6IP.</text>
</comment>
<dbReference type="AlphaFoldDB" id="L9KG85"/>
<reference evidence="16" key="1">
    <citation type="submission" date="2012-07" db="EMBL/GenBank/DDBJ databases">
        <title>Genome of the Chinese tree shrew, a rising model animal genetically related to primates.</title>
        <authorList>
            <person name="Zhang G."/>
            <person name="Fan Y."/>
            <person name="Yao Y."/>
            <person name="Huang Z."/>
        </authorList>
    </citation>
    <scope>NUCLEOTIDE SEQUENCE [LARGE SCALE GENOMIC DNA]</scope>
</reference>
<evidence type="ECO:0000256" key="2">
    <source>
        <dbReference type="ARBA" id="ARBA00005343"/>
    </source>
</evidence>
<accession>L9KG85</accession>
<proteinExistence type="inferred from homology"/>
<dbReference type="InterPro" id="IPR030479">
    <property type="entry name" value="Syndecan_CS"/>
</dbReference>
<gene>
    <name evidence="15" type="ORF">TREES_T100009152</name>
</gene>
<evidence type="ECO:0000313" key="15">
    <source>
        <dbReference type="EMBL" id="ELW61668.1"/>
    </source>
</evidence>
<feature type="compositionally biased region" description="Basic residues" evidence="12">
    <location>
        <begin position="1"/>
        <end position="10"/>
    </location>
</feature>
<keyword evidence="8 11" id="KW-0325">Glycoprotein</keyword>